<dbReference type="AlphaFoldDB" id="A0A6P5STY8"/>
<comment type="subcellular location">
    <subcellularLocation>
        <location evidence="1">Nucleus</location>
    </subcellularLocation>
</comment>
<name>A0A6P5STY8_PRUAV</name>
<dbReference type="Pfam" id="PF10551">
    <property type="entry name" value="MULE"/>
    <property type="match status" value="1"/>
</dbReference>
<dbReference type="GO" id="GO:0006355">
    <property type="term" value="P:regulation of DNA-templated transcription"/>
    <property type="evidence" value="ECO:0007669"/>
    <property type="project" value="UniProtKB-UniRule"/>
</dbReference>
<evidence type="ECO:0000313" key="3">
    <source>
        <dbReference type="Proteomes" id="UP000515124"/>
    </source>
</evidence>
<dbReference type="GeneID" id="110759370"/>
<dbReference type="RefSeq" id="XP_021817118.1">
    <property type="nucleotide sequence ID" value="XM_021961426.1"/>
</dbReference>
<feature type="domain" description="MULE transposase" evidence="2">
    <location>
        <begin position="1"/>
        <end position="40"/>
    </location>
</feature>
<dbReference type="GO" id="GO:0008270">
    <property type="term" value="F:zinc ion binding"/>
    <property type="evidence" value="ECO:0007669"/>
    <property type="project" value="UniProtKB-UniRule"/>
</dbReference>
<sequence length="301" mass="35723">MSGKQPKTILTDQSAAMASVILDVFPETSHRLCVWHIYQNAAKNLSHVFHGSKEFAHDFSTCVYDHEDVNEWLLSWNHMLDKYSLRGNKWLKEIFELREKWALVYGRNTFTTDMKSTQRSECMNNVLNKYLKPKHNLLRFFKNYERVLVDRTYEELLANFEMLQTTHVLLLSVEMLQHGVEVYTPEVFKLFQEEYRRILDYNIYKVGKSEMTTEYKVSYIVLDKKNVKRIPSQYILNRFRRDAKAKSITSYNGFGIHDNPKESMGKRYNHLCRNFREIASFAAEHEKLTEYVNAPLRCSKV</sequence>
<evidence type="ECO:0000313" key="4">
    <source>
        <dbReference type="RefSeq" id="XP_021817118.1"/>
    </source>
</evidence>
<reference evidence="4" key="1">
    <citation type="submission" date="2025-08" db="UniProtKB">
        <authorList>
            <consortium name="RefSeq"/>
        </authorList>
    </citation>
    <scope>IDENTIFICATION</scope>
</reference>
<keyword evidence="1" id="KW-0862">Zinc</keyword>
<keyword evidence="1" id="KW-0479">Metal-binding</keyword>
<keyword evidence="1" id="KW-0539">Nucleus</keyword>
<proteinExistence type="inferred from homology"/>
<keyword evidence="1" id="KW-0863">Zinc-finger</keyword>
<keyword evidence="3" id="KW-1185">Reference proteome</keyword>
<dbReference type="GO" id="GO:0005634">
    <property type="term" value="C:nucleus"/>
    <property type="evidence" value="ECO:0007669"/>
    <property type="project" value="UniProtKB-SubCell"/>
</dbReference>
<comment type="function">
    <text evidence="1">Putative transcription activator involved in regulating light control of development.</text>
</comment>
<protein>
    <recommendedName>
        <fullName evidence="1">Protein FAR1-RELATED SEQUENCE</fullName>
    </recommendedName>
</protein>
<dbReference type="InterPro" id="IPR031052">
    <property type="entry name" value="FHY3/FAR1"/>
</dbReference>
<comment type="similarity">
    <text evidence="1">Belongs to the FHY3/FAR1 family.</text>
</comment>
<evidence type="ECO:0000256" key="1">
    <source>
        <dbReference type="RuleBase" id="RU367018"/>
    </source>
</evidence>
<dbReference type="Proteomes" id="UP000515124">
    <property type="component" value="Unplaced"/>
</dbReference>
<evidence type="ECO:0000259" key="2">
    <source>
        <dbReference type="Pfam" id="PF10551"/>
    </source>
</evidence>
<organism evidence="3 4">
    <name type="scientific">Prunus avium</name>
    <name type="common">Cherry</name>
    <name type="synonym">Cerasus avium</name>
    <dbReference type="NCBI Taxonomy" id="42229"/>
    <lineage>
        <taxon>Eukaryota</taxon>
        <taxon>Viridiplantae</taxon>
        <taxon>Streptophyta</taxon>
        <taxon>Embryophyta</taxon>
        <taxon>Tracheophyta</taxon>
        <taxon>Spermatophyta</taxon>
        <taxon>Magnoliopsida</taxon>
        <taxon>eudicotyledons</taxon>
        <taxon>Gunneridae</taxon>
        <taxon>Pentapetalae</taxon>
        <taxon>rosids</taxon>
        <taxon>fabids</taxon>
        <taxon>Rosales</taxon>
        <taxon>Rosaceae</taxon>
        <taxon>Amygdaloideae</taxon>
        <taxon>Amygdaleae</taxon>
        <taxon>Prunus</taxon>
    </lineage>
</organism>
<accession>A0A6P5STY8</accession>
<dbReference type="PANTHER" id="PTHR31669">
    <property type="entry name" value="PROTEIN FAR1-RELATED SEQUENCE 10-RELATED"/>
    <property type="match status" value="1"/>
</dbReference>
<dbReference type="InterPro" id="IPR018289">
    <property type="entry name" value="MULE_transposase_dom"/>
</dbReference>
<gene>
    <name evidence="4" type="primary">LOC110759370</name>
</gene>
<dbReference type="PANTHER" id="PTHR31669:SF299">
    <property type="entry name" value="PROTEIN FAR1-RELATED SEQUENCE"/>
    <property type="match status" value="1"/>
</dbReference>
<dbReference type="KEGG" id="pavi:110759370"/>